<keyword evidence="3" id="KW-1185">Reference proteome</keyword>
<dbReference type="InterPro" id="IPR029058">
    <property type="entry name" value="AB_hydrolase_fold"/>
</dbReference>
<evidence type="ECO:0000313" key="2">
    <source>
        <dbReference type="EMBL" id="MCG3419432.1"/>
    </source>
</evidence>
<accession>A0AAW5B865</accession>
<dbReference type="Gene3D" id="3.40.50.1820">
    <property type="entry name" value="alpha/beta hydrolase"/>
    <property type="match status" value="1"/>
</dbReference>
<sequence length="154" mass="17646">MYLFVAIQTESFIWRRRSKTPQLSHNKEGNTKARISVEDIKVPIMFIAGGDDQLWPSECFVKIMEEKLKNESNHHRYLYYEKAGHFLAFPYSFVKLPANVHMVVGGGMTMTFGGSKAANAEAARDSWKKCLFFFMRIVPIRLAIRGTNKAASMF</sequence>
<dbReference type="GO" id="GO:0006637">
    <property type="term" value="P:acyl-CoA metabolic process"/>
    <property type="evidence" value="ECO:0007669"/>
    <property type="project" value="TreeGrafter"/>
</dbReference>
<dbReference type="InterPro" id="IPR014940">
    <property type="entry name" value="BAAT_C"/>
</dbReference>
<keyword evidence="2" id="KW-0378">Hydrolase</keyword>
<evidence type="ECO:0000259" key="1">
    <source>
        <dbReference type="Pfam" id="PF08840"/>
    </source>
</evidence>
<name>A0AAW5B865_9BACI</name>
<reference evidence="2 3" key="1">
    <citation type="journal article" date="2022" name="Evol. Bioinform. Online">
        <title>Draft Genome Sequence of Oceanobacillus jordanicus Strain GSFE11, a Halotolerant Plant Growth-Promoting Bacterial Endophyte Isolated From the Jordan Valley.</title>
        <authorList>
            <person name="Alhindi T."/>
            <person name="Albdaiwi R."/>
        </authorList>
    </citation>
    <scope>NUCLEOTIDE SEQUENCE [LARGE SCALE GENOMIC DNA]</scope>
    <source>
        <strain evidence="2 3">GSFE11</strain>
    </source>
</reference>
<dbReference type="RefSeq" id="WP_338044638.1">
    <property type="nucleotide sequence ID" value="NZ_JAIFZM010000007.1"/>
</dbReference>
<dbReference type="GO" id="GO:0047617">
    <property type="term" value="F:fatty acyl-CoA hydrolase activity"/>
    <property type="evidence" value="ECO:0007669"/>
    <property type="project" value="TreeGrafter"/>
</dbReference>
<dbReference type="PANTHER" id="PTHR10824">
    <property type="entry name" value="ACYL-COENZYME A THIOESTERASE-RELATED"/>
    <property type="match status" value="1"/>
</dbReference>
<comment type="caution">
    <text evidence="2">The sequence shown here is derived from an EMBL/GenBank/DDBJ whole genome shotgun (WGS) entry which is preliminary data.</text>
</comment>
<organism evidence="2 3">
    <name type="scientific">Oceanobacillus jordanicus</name>
    <dbReference type="NCBI Taxonomy" id="2867266"/>
    <lineage>
        <taxon>Bacteria</taxon>
        <taxon>Bacillati</taxon>
        <taxon>Bacillota</taxon>
        <taxon>Bacilli</taxon>
        <taxon>Bacillales</taxon>
        <taxon>Bacillaceae</taxon>
        <taxon>Oceanobacillus</taxon>
    </lineage>
</organism>
<feature type="domain" description="BAAT/Acyl-CoA thioester hydrolase C-terminal" evidence="1">
    <location>
        <begin position="27"/>
        <end position="135"/>
    </location>
</feature>
<dbReference type="GO" id="GO:0006631">
    <property type="term" value="P:fatty acid metabolic process"/>
    <property type="evidence" value="ECO:0007669"/>
    <property type="project" value="TreeGrafter"/>
</dbReference>
<dbReference type="EMBL" id="JAIFZM010000007">
    <property type="protein sequence ID" value="MCG3419432.1"/>
    <property type="molecule type" value="Genomic_DNA"/>
</dbReference>
<proteinExistence type="predicted"/>
<dbReference type="Pfam" id="PF08840">
    <property type="entry name" value="BAAT_C"/>
    <property type="match status" value="1"/>
</dbReference>
<dbReference type="PANTHER" id="PTHR10824:SF36">
    <property type="entry name" value="ACYL-COA THIOESTERASE 17-RELATED"/>
    <property type="match status" value="1"/>
</dbReference>
<dbReference type="AlphaFoldDB" id="A0AAW5B865"/>
<evidence type="ECO:0000313" key="3">
    <source>
        <dbReference type="Proteomes" id="UP001199631"/>
    </source>
</evidence>
<gene>
    <name evidence="2" type="ORF">K3T81_09725</name>
</gene>
<dbReference type="Proteomes" id="UP001199631">
    <property type="component" value="Unassembled WGS sequence"/>
</dbReference>
<dbReference type="SUPFAM" id="SSF53474">
    <property type="entry name" value="alpha/beta-Hydrolases"/>
    <property type="match status" value="1"/>
</dbReference>
<protein>
    <submittedName>
        <fullName evidence="2">Dienelactone hydrolase family protein</fullName>
    </submittedName>
</protein>